<dbReference type="InterPro" id="IPR048279">
    <property type="entry name" value="MdtK-like"/>
</dbReference>
<reference evidence="14 15" key="1">
    <citation type="submission" date="2012-01" db="EMBL/GenBank/DDBJ databases">
        <title>The Genome Sequence of Helcococcus kunzii ATCC 51366.</title>
        <authorList>
            <consortium name="The Broad Institute Genome Sequencing Platform"/>
            <person name="Earl A."/>
            <person name="Ward D."/>
            <person name="Feldgarden M."/>
            <person name="Gevers D."/>
            <person name="Huys G."/>
            <person name="Young S.K."/>
            <person name="Zeng Q."/>
            <person name="Gargeya S."/>
            <person name="Fitzgerald M."/>
            <person name="Haas B."/>
            <person name="Abouelleil A."/>
            <person name="Alvarado L."/>
            <person name="Arachchi H.M."/>
            <person name="Berlin A."/>
            <person name="Chapman S.B."/>
            <person name="Gearin G."/>
            <person name="Goldberg J."/>
            <person name="Griggs A."/>
            <person name="Gujja S."/>
            <person name="Hansen M."/>
            <person name="Heiman D."/>
            <person name="Howarth C."/>
            <person name="Larimer J."/>
            <person name="Lui A."/>
            <person name="MacDonald P.J.P."/>
            <person name="McCowen C."/>
            <person name="Montmayeur A."/>
            <person name="Murphy C."/>
            <person name="Neiman D."/>
            <person name="Pearson M."/>
            <person name="Priest M."/>
            <person name="Roberts A."/>
            <person name="Saif S."/>
            <person name="Shea T."/>
            <person name="Sisk P."/>
            <person name="Stolte C."/>
            <person name="Sykes S."/>
            <person name="Wortman J."/>
            <person name="Nusbaum C."/>
            <person name="Birren B."/>
        </authorList>
    </citation>
    <scope>NUCLEOTIDE SEQUENCE [LARGE SCALE GENOMIC DNA]</scope>
    <source>
        <strain evidence="14 15">ATCC 51366</strain>
    </source>
</reference>
<feature type="transmembrane region" description="Helical" evidence="13">
    <location>
        <begin position="93"/>
        <end position="115"/>
    </location>
</feature>
<comment type="similarity">
    <text evidence="3">Belongs to the multi antimicrobial extrusion (MATE) (TC 2.A.66.1) family.</text>
</comment>
<dbReference type="InterPro" id="IPR002528">
    <property type="entry name" value="MATE_fam"/>
</dbReference>
<organism evidence="14 15">
    <name type="scientific">Helcococcus kunzii ATCC 51366</name>
    <dbReference type="NCBI Taxonomy" id="883114"/>
    <lineage>
        <taxon>Bacteria</taxon>
        <taxon>Bacillati</taxon>
        <taxon>Bacillota</taxon>
        <taxon>Tissierellia</taxon>
        <taxon>Tissierellales</taxon>
        <taxon>Peptoniphilaceae</taxon>
        <taxon>Helcococcus</taxon>
    </lineage>
</organism>
<keyword evidence="5" id="KW-0813">Transport</keyword>
<accession>H3NPS2</accession>
<dbReference type="Proteomes" id="UP000004191">
    <property type="component" value="Unassembled WGS sequence"/>
</dbReference>
<dbReference type="GeneID" id="96999311"/>
<keyword evidence="8 13" id="KW-0812">Transmembrane</keyword>
<evidence type="ECO:0000256" key="12">
    <source>
        <dbReference type="ARBA" id="ARBA00031636"/>
    </source>
</evidence>
<evidence type="ECO:0000256" key="5">
    <source>
        <dbReference type="ARBA" id="ARBA00022448"/>
    </source>
</evidence>
<comment type="caution">
    <text evidence="14">The sequence shown here is derived from an EMBL/GenBank/DDBJ whole genome shotgun (WGS) entry which is preliminary data.</text>
</comment>
<feature type="transmembrane region" description="Helical" evidence="13">
    <location>
        <begin position="31"/>
        <end position="52"/>
    </location>
</feature>
<dbReference type="Pfam" id="PF01554">
    <property type="entry name" value="MatE"/>
    <property type="match status" value="2"/>
</dbReference>
<proteinExistence type="inferred from homology"/>
<dbReference type="STRING" id="883114.HMPREF9709_01344"/>
<evidence type="ECO:0000256" key="11">
    <source>
        <dbReference type="ARBA" id="ARBA00023136"/>
    </source>
</evidence>
<evidence type="ECO:0000256" key="10">
    <source>
        <dbReference type="ARBA" id="ARBA00023065"/>
    </source>
</evidence>
<comment type="function">
    <text evidence="1">Multidrug efflux pump.</text>
</comment>
<dbReference type="CDD" id="cd13138">
    <property type="entry name" value="MATE_yoeA_like"/>
    <property type="match status" value="1"/>
</dbReference>
<comment type="subcellular location">
    <subcellularLocation>
        <location evidence="2">Cell membrane</location>
        <topology evidence="2">Multi-pass membrane protein</topology>
    </subcellularLocation>
</comment>
<evidence type="ECO:0000256" key="13">
    <source>
        <dbReference type="SAM" id="Phobius"/>
    </source>
</evidence>
<dbReference type="HOGENOM" id="CLU_012893_5_0_9"/>
<dbReference type="PANTHER" id="PTHR43298">
    <property type="entry name" value="MULTIDRUG RESISTANCE PROTEIN NORM-RELATED"/>
    <property type="match status" value="1"/>
</dbReference>
<dbReference type="eggNOG" id="COG0534">
    <property type="taxonomic scope" value="Bacteria"/>
</dbReference>
<feature type="transmembrane region" description="Helical" evidence="13">
    <location>
        <begin position="58"/>
        <end position="81"/>
    </location>
</feature>
<evidence type="ECO:0000313" key="15">
    <source>
        <dbReference type="Proteomes" id="UP000004191"/>
    </source>
</evidence>
<keyword evidence="11 13" id="KW-0472">Membrane</keyword>
<evidence type="ECO:0000256" key="8">
    <source>
        <dbReference type="ARBA" id="ARBA00022692"/>
    </source>
</evidence>
<keyword evidence="7" id="KW-1003">Cell membrane</keyword>
<dbReference type="GO" id="GO:0042910">
    <property type="term" value="F:xenobiotic transmembrane transporter activity"/>
    <property type="evidence" value="ECO:0007669"/>
    <property type="project" value="InterPro"/>
</dbReference>
<feature type="transmembrane region" description="Helical" evidence="13">
    <location>
        <begin position="135"/>
        <end position="153"/>
    </location>
</feature>
<evidence type="ECO:0000313" key="14">
    <source>
        <dbReference type="EMBL" id="EHR33300.1"/>
    </source>
</evidence>
<evidence type="ECO:0000256" key="9">
    <source>
        <dbReference type="ARBA" id="ARBA00022989"/>
    </source>
</evidence>
<dbReference type="PIRSF" id="PIRSF006603">
    <property type="entry name" value="DinF"/>
    <property type="match status" value="1"/>
</dbReference>
<dbReference type="PANTHER" id="PTHR43298:SF2">
    <property type="entry name" value="FMN_FAD EXPORTER YEEO-RELATED"/>
    <property type="match status" value="1"/>
</dbReference>
<feature type="transmembrane region" description="Helical" evidence="13">
    <location>
        <begin position="364"/>
        <end position="382"/>
    </location>
</feature>
<keyword evidence="10" id="KW-0406">Ion transport</keyword>
<feature type="transmembrane region" description="Helical" evidence="13">
    <location>
        <begin position="414"/>
        <end position="435"/>
    </location>
</feature>
<evidence type="ECO:0000256" key="2">
    <source>
        <dbReference type="ARBA" id="ARBA00004651"/>
    </source>
</evidence>
<gene>
    <name evidence="14" type="ORF">HMPREF9709_01344</name>
</gene>
<name>H3NPS2_9FIRM</name>
<evidence type="ECO:0000256" key="1">
    <source>
        <dbReference type="ARBA" id="ARBA00003408"/>
    </source>
</evidence>
<sequence>MNKKYLLEGPVLKSILILVLPLFINNLMQQFYNIADTIIVGKFIGSNALAAVGSSFTFMVFLTSIIYGLCLGSGSIFSIYYGENNEKSLKQAIHSSFVLIIGLSLALNLLAYLMLDNIIKLLNVPSDVFPLMKEYLIIIFSGIIATTLFNFTASVFRSLGDSKTPMIFLSISVILNIILDLVFVNNFQWGISGAAIATVISQYLSGLGLFIYAYWKLENFRYKKGENLVKLDTIKMIGKYSVLTSLQQSIMNFGILMIQGLVNSFGTSVMAAFTAGVKIDAFAYMPVQDFGNAFSIFVSQNYGAKKFDRIKNGFKLSVISSAIFSAFISIIVYIFAPQLIGIFLDKTNPDILAVGVNYLRTEGAFYIGIGWLFLLYGYYRAIKRPNMSVILTIFSLGTRVLLAYLLSPTYGTNAIWWAIIIGWFLADLVGFTYYFKVDVTRIEKY</sequence>
<protein>
    <recommendedName>
        <fullName evidence="4">Probable multidrug resistance protein NorM</fullName>
    </recommendedName>
    <alternativeName>
        <fullName evidence="12">Multidrug-efflux transporter</fullName>
    </alternativeName>
</protein>
<dbReference type="GO" id="GO:0006811">
    <property type="term" value="P:monoatomic ion transport"/>
    <property type="evidence" value="ECO:0007669"/>
    <property type="project" value="UniProtKB-KW"/>
</dbReference>
<feature type="transmembrane region" description="Helical" evidence="13">
    <location>
        <begin position="316"/>
        <end position="344"/>
    </location>
</feature>
<dbReference type="EMBL" id="AGEI01000024">
    <property type="protein sequence ID" value="EHR33300.1"/>
    <property type="molecule type" value="Genomic_DNA"/>
</dbReference>
<keyword evidence="15" id="KW-1185">Reference proteome</keyword>
<feature type="transmembrane region" description="Helical" evidence="13">
    <location>
        <begin position="189"/>
        <end position="215"/>
    </location>
</feature>
<evidence type="ECO:0000256" key="3">
    <source>
        <dbReference type="ARBA" id="ARBA00010199"/>
    </source>
</evidence>
<evidence type="ECO:0000256" key="6">
    <source>
        <dbReference type="ARBA" id="ARBA00022449"/>
    </source>
</evidence>
<feature type="transmembrane region" description="Helical" evidence="13">
    <location>
        <begin position="6"/>
        <end position="24"/>
    </location>
</feature>
<feature type="transmembrane region" description="Helical" evidence="13">
    <location>
        <begin position="165"/>
        <end position="183"/>
    </location>
</feature>
<dbReference type="NCBIfam" id="TIGR00797">
    <property type="entry name" value="matE"/>
    <property type="match status" value="1"/>
</dbReference>
<evidence type="ECO:0000256" key="4">
    <source>
        <dbReference type="ARBA" id="ARBA00020268"/>
    </source>
</evidence>
<dbReference type="PATRIC" id="fig|883114.3.peg.1336"/>
<dbReference type="OrthoDB" id="9776324at2"/>
<evidence type="ECO:0000256" key="7">
    <source>
        <dbReference type="ARBA" id="ARBA00022475"/>
    </source>
</evidence>
<dbReference type="GO" id="GO:0005886">
    <property type="term" value="C:plasma membrane"/>
    <property type="evidence" value="ECO:0007669"/>
    <property type="project" value="UniProtKB-SubCell"/>
</dbReference>
<feature type="transmembrane region" description="Helical" evidence="13">
    <location>
        <begin position="389"/>
        <end position="408"/>
    </location>
</feature>
<dbReference type="GO" id="GO:0015297">
    <property type="term" value="F:antiporter activity"/>
    <property type="evidence" value="ECO:0007669"/>
    <property type="project" value="UniProtKB-KW"/>
</dbReference>
<dbReference type="AlphaFoldDB" id="H3NPS2"/>
<keyword evidence="9 13" id="KW-1133">Transmembrane helix</keyword>
<keyword evidence="6" id="KW-0050">Antiport</keyword>
<dbReference type="RefSeq" id="WP_005398859.1">
    <property type="nucleotide sequence ID" value="NZ_JH601088.1"/>
</dbReference>
<dbReference type="InterPro" id="IPR050222">
    <property type="entry name" value="MATE_MdtK"/>
</dbReference>